<feature type="chain" id="PRO_5012036313" evidence="1">
    <location>
        <begin position="24"/>
        <end position="75"/>
    </location>
</feature>
<feature type="signal peptide" evidence="1">
    <location>
        <begin position="1"/>
        <end position="23"/>
    </location>
</feature>
<keyword evidence="1" id="KW-0732">Signal</keyword>
<accession>A0A224YDA1</accession>
<evidence type="ECO:0000256" key="1">
    <source>
        <dbReference type="SAM" id="SignalP"/>
    </source>
</evidence>
<evidence type="ECO:0000313" key="2">
    <source>
        <dbReference type="EMBL" id="MAA14915.1"/>
    </source>
</evidence>
<reference evidence="2" key="1">
    <citation type="journal article" date="2017" name="Parasit. Vectors">
        <title>Sialotranscriptomics of Rhipicephalus zambeziensis reveals intricate expression profiles of secretory proteins and suggests tight temporal transcriptional regulation during blood-feeding.</title>
        <authorList>
            <person name="de Castro M.H."/>
            <person name="de Klerk D."/>
            <person name="Pienaar R."/>
            <person name="Rees D.J.G."/>
            <person name="Mans B.J."/>
        </authorList>
    </citation>
    <scope>NUCLEOTIDE SEQUENCE</scope>
    <source>
        <tissue evidence="2">Salivary glands</tissue>
    </source>
</reference>
<dbReference type="EMBL" id="GFPF01003769">
    <property type="protein sequence ID" value="MAA14915.1"/>
    <property type="molecule type" value="Transcribed_RNA"/>
</dbReference>
<name>A0A224YDA1_9ACAR</name>
<protein>
    <submittedName>
        <fullName evidence="2">Kazal protease inhibitor like protein</fullName>
    </submittedName>
</protein>
<sequence length="75" mass="8347">MATTKKLLPYLIIFAVLAMNCYGKSQSPNAGASVEERAHDPCLDADCSGMYCPPPCSCPDFFSRYFLGRKKCVMW</sequence>
<proteinExistence type="predicted"/>
<dbReference type="AlphaFoldDB" id="A0A224YDA1"/>
<organism evidence="2">
    <name type="scientific">Rhipicephalus zambeziensis</name>
    <dbReference type="NCBI Taxonomy" id="60191"/>
    <lineage>
        <taxon>Eukaryota</taxon>
        <taxon>Metazoa</taxon>
        <taxon>Ecdysozoa</taxon>
        <taxon>Arthropoda</taxon>
        <taxon>Chelicerata</taxon>
        <taxon>Arachnida</taxon>
        <taxon>Acari</taxon>
        <taxon>Parasitiformes</taxon>
        <taxon>Ixodida</taxon>
        <taxon>Ixodoidea</taxon>
        <taxon>Ixodidae</taxon>
        <taxon>Rhipicephalinae</taxon>
        <taxon>Rhipicephalus</taxon>
        <taxon>Rhipicephalus</taxon>
    </lineage>
</organism>